<protein>
    <recommendedName>
        <fullName evidence="3">CCHC-type domain-containing protein</fullName>
    </recommendedName>
</protein>
<dbReference type="PANTHER" id="PTHR31286:SF99">
    <property type="entry name" value="DUF4283 DOMAIN-CONTAINING PROTEIN"/>
    <property type="match status" value="1"/>
</dbReference>
<dbReference type="Proteomes" id="UP001652660">
    <property type="component" value="Chromosome 7e"/>
</dbReference>
<keyword evidence="1" id="KW-0479">Metal-binding</keyword>
<feature type="domain" description="CCHC-type" evidence="3">
    <location>
        <begin position="264"/>
        <end position="277"/>
    </location>
</feature>
<gene>
    <name evidence="5" type="primary">LOC113701989</name>
</gene>
<accession>A0A6P6TJM2</accession>
<evidence type="ECO:0000313" key="5">
    <source>
        <dbReference type="RefSeq" id="XP_027078719.1"/>
    </source>
</evidence>
<evidence type="ECO:0000259" key="3">
    <source>
        <dbReference type="PROSITE" id="PS50158"/>
    </source>
</evidence>
<sequence>MEEELRKPDRIGDSDEGRIDGSARRELKKFKRRSSGEVVPNPSPRSEDGAKPAFTAPIPLASPWSGRSFLEALKEKPSTKDFYDGSEEEMEVVEESLEEEKDLGKEAEIAASKFPRVVIEKGKNTDFWKPWRKSLIVKVLGRTVNFRDLEMKLRELWKLDKYFELIDLEHGYFITRFLKKEDYQKVLGEDPGCLPIEYYVEDFLMKVGNIVGKAVKVDSQTLEVTRGKYARICVEVDLKKPLIPFIWVSNDLQAVEYEGLYAICFECGQYGHIASNCHKNSNNAEGTDAQANTVTGEGHRTERVVPEANPYGPWMLAKQRRYKPENRVQGFRPQEGSGLGTAKFAKTIGENREGKKKNFSRKGDKAQGGVQGRYEQGETNMTQFGKKPQEERGGPNSWENGSGSRFMALNEMESKELAQEKATSRDVLRDIINAIPIPPDGIVFKGTKSALSRQGKEISRPNKKVEVLAFKKQKATGAKTGGKSEAGQHAIEFVVKENRDEICIAFTPGVSKEGVECKQGKERESRYQMVTATDALEQEKAKNLDPGEGCGIEGFHLTNHEFPALVRTNIRDHTQHHKVVTNIESRGFSGGIWMYWNDREVEVETVSTNWHIMNVVVKNRDGNEWLMLTIYVSPEVELRKLLWKYLQELGEKVKFSWLLRGDFNERASVTHLTRTHSDHHPIRVNTKKEDGQMGSSPFRVENAWYTHYDFYNQVEQNWNNNKDLLENVKIFTEKIKNWIREVFGNILRKKKRCQARINGIQRSLSRAPSIRLQKLEEELIAEYNTILEQEEIMWHQRAKVEWLKYGDGNTRFFHLSTTIRK</sequence>
<dbReference type="AlphaFoldDB" id="A0A6P6TJM2"/>
<dbReference type="InterPro" id="IPR025558">
    <property type="entry name" value="DUF4283"/>
</dbReference>
<keyword evidence="1" id="KW-0862">Zinc</keyword>
<feature type="compositionally biased region" description="Basic and acidic residues" evidence="2">
    <location>
        <begin position="1"/>
        <end position="25"/>
    </location>
</feature>
<evidence type="ECO:0000256" key="2">
    <source>
        <dbReference type="SAM" id="MobiDB-lite"/>
    </source>
</evidence>
<dbReference type="InterPro" id="IPR040256">
    <property type="entry name" value="At4g02000-like"/>
</dbReference>
<dbReference type="GO" id="GO:0003676">
    <property type="term" value="F:nucleic acid binding"/>
    <property type="evidence" value="ECO:0007669"/>
    <property type="project" value="InterPro"/>
</dbReference>
<dbReference type="InterPro" id="IPR001878">
    <property type="entry name" value="Znf_CCHC"/>
</dbReference>
<dbReference type="RefSeq" id="XP_027078719.1">
    <property type="nucleotide sequence ID" value="XM_027222918.1"/>
</dbReference>
<dbReference type="SMART" id="SM00343">
    <property type="entry name" value="ZnF_C2HC"/>
    <property type="match status" value="1"/>
</dbReference>
<dbReference type="GeneID" id="113701989"/>
<dbReference type="PANTHER" id="PTHR31286">
    <property type="entry name" value="GLYCINE-RICH CELL WALL STRUCTURAL PROTEIN 1.8-LIKE"/>
    <property type="match status" value="1"/>
</dbReference>
<proteinExistence type="predicted"/>
<keyword evidence="4" id="KW-1185">Reference proteome</keyword>
<keyword evidence="1" id="KW-0863">Zinc-finger</keyword>
<name>A0A6P6TJM2_COFAR</name>
<reference evidence="5" key="2">
    <citation type="submission" date="2025-08" db="UniProtKB">
        <authorList>
            <consortium name="RefSeq"/>
        </authorList>
    </citation>
    <scope>IDENTIFICATION</scope>
    <source>
        <tissue evidence="5">Leaves</tissue>
    </source>
</reference>
<reference evidence="4" key="1">
    <citation type="journal article" date="2025" name="Foods">
        <title>Unveiling the Microbial Signatures of Arabica Coffee Cherries: Insights into Ripeness Specific Diversity, Functional Traits, and Implications for Quality and Safety.</title>
        <authorList>
            <consortium name="RefSeq"/>
            <person name="Tenea G.N."/>
            <person name="Cifuentes V."/>
            <person name="Reyes P."/>
            <person name="Cevallos-Vallejos M."/>
        </authorList>
    </citation>
    <scope>NUCLEOTIDE SEQUENCE [LARGE SCALE GENOMIC DNA]</scope>
</reference>
<evidence type="ECO:0000256" key="1">
    <source>
        <dbReference type="PROSITE-ProRule" id="PRU00047"/>
    </source>
</evidence>
<dbReference type="GO" id="GO:0008270">
    <property type="term" value="F:zinc ion binding"/>
    <property type="evidence" value="ECO:0007669"/>
    <property type="project" value="UniProtKB-KW"/>
</dbReference>
<feature type="region of interest" description="Disordered" evidence="2">
    <location>
        <begin position="347"/>
        <end position="403"/>
    </location>
</feature>
<organism evidence="4 5">
    <name type="scientific">Coffea arabica</name>
    <name type="common">Arabian coffee</name>
    <dbReference type="NCBI Taxonomy" id="13443"/>
    <lineage>
        <taxon>Eukaryota</taxon>
        <taxon>Viridiplantae</taxon>
        <taxon>Streptophyta</taxon>
        <taxon>Embryophyta</taxon>
        <taxon>Tracheophyta</taxon>
        <taxon>Spermatophyta</taxon>
        <taxon>Magnoliopsida</taxon>
        <taxon>eudicotyledons</taxon>
        <taxon>Gunneridae</taxon>
        <taxon>Pentapetalae</taxon>
        <taxon>asterids</taxon>
        <taxon>lamiids</taxon>
        <taxon>Gentianales</taxon>
        <taxon>Rubiaceae</taxon>
        <taxon>Ixoroideae</taxon>
        <taxon>Gardenieae complex</taxon>
        <taxon>Bertiereae - Coffeeae clade</taxon>
        <taxon>Coffeeae</taxon>
        <taxon>Coffea</taxon>
    </lineage>
</organism>
<dbReference type="Pfam" id="PF14111">
    <property type="entry name" value="DUF4283"/>
    <property type="match status" value="1"/>
</dbReference>
<dbReference type="PROSITE" id="PS50158">
    <property type="entry name" value="ZF_CCHC"/>
    <property type="match status" value="1"/>
</dbReference>
<feature type="region of interest" description="Disordered" evidence="2">
    <location>
        <begin position="1"/>
        <end position="58"/>
    </location>
</feature>
<dbReference type="OrthoDB" id="1750606at2759"/>
<evidence type="ECO:0000313" key="4">
    <source>
        <dbReference type="Proteomes" id="UP001652660"/>
    </source>
</evidence>